<name>K4DEQ2_SOLLC</name>
<evidence type="ECO:0000256" key="6">
    <source>
        <dbReference type="ARBA" id="ARBA00022840"/>
    </source>
</evidence>
<dbReference type="HOGENOM" id="CLU_1761960_0_0_1"/>
<proteinExistence type="inferred from homology"/>
<dbReference type="InterPro" id="IPR041118">
    <property type="entry name" value="Rx_N"/>
</dbReference>
<dbReference type="GO" id="GO:0005524">
    <property type="term" value="F:ATP binding"/>
    <property type="evidence" value="ECO:0007669"/>
    <property type="project" value="UniProtKB-KW"/>
</dbReference>
<dbReference type="PhylomeDB" id="K4DEQ2"/>
<protein>
    <recommendedName>
        <fullName evidence="7">Disease resistance N-terminal domain-containing protein</fullName>
    </recommendedName>
</protein>
<dbReference type="AlphaFoldDB" id="K4DEQ2"/>
<keyword evidence="4" id="KW-0547">Nucleotide-binding</keyword>
<reference evidence="8" key="1">
    <citation type="journal article" date="2012" name="Nature">
        <title>The tomato genome sequence provides insights into fleshy fruit evolution.</title>
        <authorList>
            <consortium name="Tomato Genome Consortium"/>
        </authorList>
    </citation>
    <scope>NUCLEOTIDE SEQUENCE [LARGE SCALE GENOMIC DNA]</scope>
    <source>
        <strain evidence="8">cv. Heinz 1706</strain>
    </source>
</reference>
<dbReference type="SMR" id="K4DEQ2"/>
<comment type="similarity">
    <text evidence="1">Belongs to the disease resistance NB-LRR family.</text>
</comment>
<evidence type="ECO:0000256" key="1">
    <source>
        <dbReference type="ARBA" id="ARBA00008894"/>
    </source>
</evidence>
<dbReference type="GO" id="GO:0006952">
    <property type="term" value="P:defense response"/>
    <property type="evidence" value="ECO:0007669"/>
    <property type="project" value="UniProtKB-KW"/>
</dbReference>
<evidence type="ECO:0000259" key="7">
    <source>
        <dbReference type="Pfam" id="PF18052"/>
    </source>
</evidence>
<evidence type="ECO:0000256" key="4">
    <source>
        <dbReference type="ARBA" id="ARBA00022741"/>
    </source>
</evidence>
<dbReference type="InParanoid" id="K4DEQ2"/>
<feature type="domain" description="Disease resistance N-terminal" evidence="7">
    <location>
        <begin position="6"/>
        <end position="95"/>
    </location>
</feature>
<keyword evidence="6" id="KW-0067">ATP-binding</keyword>
<keyword evidence="5" id="KW-0611">Plant defense</keyword>
<dbReference type="eggNOG" id="KOG4658">
    <property type="taxonomic scope" value="Eukaryota"/>
</dbReference>
<dbReference type="OMA" id="MAYCCIS"/>
<evidence type="ECO:0000313" key="8">
    <source>
        <dbReference type="EnsemblPlants" id="Solyc12g039060.1.1"/>
    </source>
</evidence>
<accession>K4DEQ2</accession>
<dbReference type="CDD" id="cd14798">
    <property type="entry name" value="RX-CC_like"/>
    <property type="match status" value="1"/>
</dbReference>
<keyword evidence="3" id="KW-0677">Repeat</keyword>
<dbReference type="Gene3D" id="1.20.5.4130">
    <property type="match status" value="1"/>
</dbReference>
<sequence length="148" mass="17258">MAYCCISSLMQTLKQLLQAKSPLICESFIQQHVESSYQSLCTLQVFLEDTTNEANDIENLKILENKIKDVVYKAEDRVDSCLTNIILAQNEDDREKACKFFNEELQQIWLLFFSNMAHNEKTEHQFGSYIFKIKTQNRSNGETMYGIH</sequence>
<keyword evidence="9" id="KW-1185">Reference proteome</keyword>
<evidence type="ECO:0000256" key="2">
    <source>
        <dbReference type="ARBA" id="ARBA00022614"/>
    </source>
</evidence>
<dbReference type="InterPro" id="IPR038005">
    <property type="entry name" value="RX-like_CC"/>
</dbReference>
<evidence type="ECO:0000256" key="5">
    <source>
        <dbReference type="ARBA" id="ARBA00022821"/>
    </source>
</evidence>
<dbReference type="Gramene" id="Solyc12g039060.1.1">
    <property type="protein sequence ID" value="Solyc12g039060.1.1"/>
    <property type="gene ID" value="Solyc12g039060.1"/>
</dbReference>
<organism evidence="8">
    <name type="scientific">Solanum lycopersicum</name>
    <name type="common">Tomato</name>
    <name type="synonym">Lycopersicon esculentum</name>
    <dbReference type="NCBI Taxonomy" id="4081"/>
    <lineage>
        <taxon>Eukaryota</taxon>
        <taxon>Viridiplantae</taxon>
        <taxon>Streptophyta</taxon>
        <taxon>Embryophyta</taxon>
        <taxon>Tracheophyta</taxon>
        <taxon>Spermatophyta</taxon>
        <taxon>Magnoliopsida</taxon>
        <taxon>eudicotyledons</taxon>
        <taxon>Gunneridae</taxon>
        <taxon>Pentapetalae</taxon>
        <taxon>asterids</taxon>
        <taxon>lamiids</taxon>
        <taxon>Solanales</taxon>
        <taxon>Solanaceae</taxon>
        <taxon>Solanoideae</taxon>
        <taxon>Solaneae</taxon>
        <taxon>Solanum</taxon>
        <taxon>Solanum subgen. Lycopersicon</taxon>
    </lineage>
</organism>
<evidence type="ECO:0000256" key="3">
    <source>
        <dbReference type="ARBA" id="ARBA00022737"/>
    </source>
</evidence>
<dbReference type="PaxDb" id="4081-Solyc12g039060.1.1"/>
<reference evidence="8" key="2">
    <citation type="submission" date="2015-06" db="UniProtKB">
        <authorList>
            <consortium name="EnsemblPlants"/>
        </authorList>
    </citation>
    <scope>IDENTIFICATION</scope>
    <source>
        <strain evidence="8">cv. Heinz 1706</strain>
    </source>
</reference>
<evidence type="ECO:0000313" key="9">
    <source>
        <dbReference type="Proteomes" id="UP000004994"/>
    </source>
</evidence>
<keyword evidence="2" id="KW-0433">Leucine-rich repeat</keyword>
<dbReference type="Proteomes" id="UP000004994">
    <property type="component" value="Chromosome 12"/>
</dbReference>
<dbReference type="Pfam" id="PF18052">
    <property type="entry name" value="Rx_N"/>
    <property type="match status" value="1"/>
</dbReference>
<dbReference type="EnsemblPlants" id="Solyc12g039060.1.1">
    <property type="protein sequence ID" value="Solyc12g039060.1.1"/>
    <property type="gene ID" value="Solyc12g039060.1"/>
</dbReference>